<dbReference type="InterPro" id="IPR007737">
    <property type="entry name" value="Mga_HTH"/>
</dbReference>
<dbReference type="AlphaFoldDB" id="A0A2S1KQN3"/>
<sequence>MGDDMEWVLEKQLQQPLQLFKIIWKSDNTYIGLNDVMSQTGWTPYMVNRVLTDVSDIYHSMTALYSGVLLSEGNILNIANLIKVQYTDLRAHLFKRSLAVSILIDIFFERVTLNEGIAQRYESSKNTIRQMKNDLNRKLETIGLSISTDYKIVGNERTIRLFFFNIFYTSYVDDQFPFNSLVRQQAIQVELILRRTANTQLTMKHAISYAYAVWCVRVSHGHYLTENIQDSLKPEDMLSSMMQKRLRLLDNIIAPMFPAKPAIKNMELRSVLAAIYAFGEIDHSAEDLTPVMTAKFDEIKLAIANVYVKTFHRAIQPRILEKLEKVLFPLHFRLLYFGTSGIGQPINKQQYAKEFPIHYQFVTAVALELQTVFIDCDNLFDKILTEYLTATIMNFEVSETLPVITVTLDMADLQALQKYIAQILTNLPGLYIHITNQFVKGTDFYISNVVLRQDVKGVVWRTLPTKDEVSHLKEELTKIERKKIQNMRRCSGSN</sequence>
<evidence type="ECO:0000259" key="3">
    <source>
        <dbReference type="Pfam" id="PF05043"/>
    </source>
</evidence>
<proteinExistence type="predicted"/>
<dbReference type="InterPro" id="IPR050661">
    <property type="entry name" value="BglG_antiterminators"/>
</dbReference>
<dbReference type="PANTHER" id="PTHR30185">
    <property type="entry name" value="CRYPTIC BETA-GLUCOSIDE BGL OPERON ANTITERMINATOR"/>
    <property type="match status" value="1"/>
</dbReference>
<dbReference type="Pfam" id="PF05043">
    <property type="entry name" value="Mga"/>
    <property type="match status" value="1"/>
</dbReference>
<reference evidence="4 5" key="1">
    <citation type="submission" date="2017-04" db="EMBL/GenBank/DDBJ databases">
        <title>Weissella cibaria strain m2 complete genome.</title>
        <authorList>
            <person name="Pan Q."/>
            <person name="Tan M."/>
            <person name="Yao F."/>
            <person name="Su S."/>
        </authorList>
    </citation>
    <scope>NUCLEOTIDE SEQUENCE [LARGE SCALE GENOMIC DNA]</scope>
    <source>
        <strain evidence="4 5">M2</strain>
    </source>
</reference>
<keyword evidence="1" id="KW-0805">Transcription regulation</keyword>
<feature type="domain" description="Mga helix-turn-helix" evidence="3">
    <location>
        <begin position="86"/>
        <end position="167"/>
    </location>
</feature>
<organism evidence="4 5">
    <name type="scientific">Weissella cibaria</name>
    <dbReference type="NCBI Taxonomy" id="137591"/>
    <lineage>
        <taxon>Bacteria</taxon>
        <taxon>Bacillati</taxon>
        <taxon>Bacillota</taxon>
        <taxon>Bacilli</taxon>
        <taxon>Lactobacillales</taxon>
        <taxon>Lactobacillaceae</taxon>
        <taxon>Weissella</taxon>
    </lineage>
</organism>
<evidence type="ECO:0000256" key="1">
    <source>
        <dbReference type="ARBA" id="ARBA00023015"/>
    </source>
</evidence>
<protein>
    <recommendedName>
        <fullName evidence="3">Mga helix-turn-helix domain-containing protein</fullName>
    </recommendedName>
</protein>
<name>A0A2S1KQN3_9LACO</name>
<dbReference type="EMBL" id="CP020928">
    <property type="protein sequence ID" value="AWF95308.1"/>
    <property type="molecule type" value="Genomic_DNA"/>
</dbReference>
<gene>
    <name evidence="4" type="ORF">B6254_0901</name>
</gene>
<evidence type="ECO:0000256" key="2">
    <source>
        <dbReference type="ARBA" id="ARBA00023163"/>
    </source>
</evidence>
<evidence type="ECO:0000313" key="4">
    <source>
        <dbReference type="EMBL" id="AWF95308.1"/>
    </source>
</evidence>
<dbReference type="PANTHER" id="PTHR30185:SF13">
    <property type="entry name" value="LICABCH OPERON REGULATOR-RELATED"/>
    <property type="match status" value="1"/>
</dbReference>
<accession>A0A2S1KQN3</accession>
<evidence type="ECO:0000313" key="5">
    <source>
        <dbReference type="Proteomes" id="UP000244870"/>
    </source>
</evidence>
<dbReference type="Proteomes" id="UP000244870">
    <property type="component" value="Chromosome"/>
</dbReference>
<keyword evidence="2" id="KW-0804">Transcription</keyword>